<dbReference type="Gene3D" id="1.20.120.450">
    <property type="entry name" value="dinb family like domain"/>
    <property type="match status" value="1"/>
</dbReference>
<keyword evidence="3" id="KW-1185">Reference proteome</keyword>
<dbReference type="EMBL" id="JACEFB010000004">
    <property type="protein sequence ID" value="MBA2226167.1"/>
    <property type="molecule type" value="Genomic_DNA"/>
</dbReference>
<dbReference type="SUPFAM" id="SSF109854">
    <property type="entry name" value="DinB/YfiT-like putative metalloenzymes"/>
    <property type="match status" value="1"/>
</dbReference>
<dbReference type="RefSeq" id="WP_194537588.1">
    <property type="nucleotide sequence ID" value="NZ_JACEFB010000004.1"/>
</dbReference>
<evidence type="ECO:0000313" key="3">
    <source>
        <dbReference type="Proteomes" id="UP000542342"/>
    </source>
</evidence>
<dbReference type="InterPro" id="IPR024775">
    <property type="entry name" value="DinB-like"/>
</dbReference>
<dbReference type="InterPro" id="IPR034660">
    <property type="entry name" value="DinB/YfiT-like"/>
</dbReference>
<accession>A0A7V8VE93</accession>
<evidence type="ECO:0000313" key="2">
    <source>
        <dbReference type="EMBL" id="MBA2226167.1"/>
    </source>
</evidence>
<dbReference type="AlphaFoldDB" id="A0A7V8VE93"/>
<protein>
    <submittedName>
        <fullName evidence="2">DinB family protein</fullName>
    </submittedName>
</protein>
<sequence length="160" mass="18608">MNTPALLQELARQVRERTLQVFRAAPEAALLWAPPGTQNHILWHAGHAVWLMDVLGVALLTGQRSLPPSWDETFGMRCRPPAQTRQWPDRARLERHLEEQLLHYLRLLDQVPPQRWQLPPDPAHARHSLMGQLLHGLHDEACHSGEMYLLLKQWRRRSQS</sequence>
<dbReference type="Proteomes" id="UP000542342">
    <property type="component" value="Unassembled WGS sequence"/>
</dbReference>
<evidence type="ECO:0000259" key="1">
    <source>
        <dbReference type="Pfam" id="PF12867"/>
    </source>
</evidence>
<proteinExistence type="predicted"/>
<name>A0A7V8VE93_9BACT</name>
<comment type="caution">
    <text evidence="2">The sequence shown here is derived from an EMBL/GenBank/DDBJ whole genome shotgun (WGS) entry which is preliminary data.</text>
</comment>
<organism evidence="2 3">
    <name type="scientific">Thermogemmata fonticola</name>
    <dbReference type="NCBI Taxonomy" id="2755323"/>
    <lineage>
        <taxon>Bacteria</taxon>
        <taxon>Pseudomonadati</taxon>
        <taxon>Planctomycetota</taxon>
        <taxon>Planctomycetia</taxon>
        <taxon>Gemmatales</taxon>
        <taxon>Gemmataceae</taxon>
        <taxon>Thermogemmata</taxon>
    </lineage>
</organism>
<feature type="domain" description="DinB-like" evidence="1">
    <location>
        <begin position="12"/>
        <end position="147"/>
    </location>
</feature>
<gene>
    <name evidence="2" type="ORF">H0921_08335</name>
</gene>
<reference evidence="2 3" key="1">
    <citation type="submission" date="2020-07" db="EMBL/GenBank/DDBJ databases">
        <title>Thermogemmata thermophila gen. nov., sp. nov., a novel moderate thermophilic planctomycete from a Kamchatka hot spring.</title>
        <authorList>
            <person name="Elcheninov A.G."/>
            <person name="Podosokorskaya O.A."/>
            <person name="Kovaleva O.L."/>
            <person name="Novikov A."/>
            <person name="Bonch-Osmolovskaya E.A."/>
            <person name="Toshchakov S.V."/>
            <person name="Kublanov I.V."/>
        </authorList>
    </citation>
    <scope>NUCLEOTIDE SEQUENCE [LARGE SCALE GENOMIC DNA]</scope>
    <source>
        <strain evidence="2 3">2918</strain>
    </source>
</reference>
<dbReference type="Pfam" id="PF12867">
    <property type="entry name" value="DinB_2"/>
    <property type="match status" value="1"/>
</dbReference>